<protein>
    <submittedName>
        <fullName evidence="1">Ribosome biogenesis/translation initiation ATPase RLI</fullName>
    </submittedName>
</protein>
<gene>
    <name evidence="1" type="ORF">TU35_002010</name>
</gene>
<accession>A0ACC6UZD2</accession>
<organism evidence="1 2">
    <name type="scientific">Thermoproteus sp. AZ2</name>
    <dbReference type="NCBI Taxonomy" id="1609232"/>
    <lineage>
        <taxon>Archaea</taxon>
        <taxon>Thermoproteota</taxon>
        <taxon>Thermoprotei</taxon>
        <taxon>Thermoproteales</taxon>
        <taxon>Thermoproteaceae</taxon>
        <taxon>Thermoproteus</taxon>
    </lineage>
</organism>
<reference evidence="1" key="1">
    <citation type="submission" date="2024-07" db="EMBL/GenBank/DDBJ databases">
        <title>Metagenome and Metagenome-Assembled Genomes of Archaea from a hot spring from the geothermal field of Los Azufres, Mexico.</title>
        <authorList>
            <person name="Marin-Paredes R."/>
            <person name="Martinez-Romero E."/>
            <person name="Servin-Garciduenas L.E."/>
        </authorList>
    </citation>
    <scope>NUCLEOTIDE SEQUENCE</scope>
</reference>
<proteinExistence type="predicted"/>
<comment type="caution">
    <text evidence="1">The sequence shown here is derived from an EMBL/GenBank/DDBJ whole genome shotgun (WGS) entry which is preliminary data.</text>
</comment>
<evidence type="ECO:0000313" key="2">
    <source>
        <dbReference type="Proteomes" id="UP000033636"/>
    </source>
</evidence>
<sequence>MVRIAVVDRDSCDPKKCGQECIKYCPVNKSGKVVWIDEATGKAVISEKLCIGCGICVHKCPFGAITITNLPEELERDCVHRYFPGGFKLYRLPVVKKGQVVGIMGRNALGKTTMARILAGELVPNLCREEGARPEDVVRAFRGTELQAYFSSLYGKRARAVYKLQYIELIPLYLKGKVGEVAKKAGIPEELLRRLRLDALADRDISQLSGGELQRLAVAAALAKDADVYIFDEPATHLDIVERMRVADLIKERVRDKYAVVVEHDLTVLDYLADVAVVLYGKPGAYGIASHPLGAREAINEYLAGRLTHENMRIRDEAVKFELRPPERRAPRHRALAQWTGLTIRLGGFELEVEEGYVGRGEVVGVLGPNGIGKTTFVRALVGEVEPSSGEIYGAPSVSYKPQYIRDIAVKNPEVPARLWLAKEAPNYSDSPIWPDVSSGLGLQQVLDKGLGELSGGELQRVVVAAALLRKADLYVLDEPMAYLDVEQRIAVAKTIRRIIEESESAALIVEHDIAMLDYMSNSLMVFLGEPGVKGEAQGPMDMRSGMNAFLKWVDVTLRREPKTGRPRINKPGSVLDREQKEAGEYYYYVG</sequence>
<evidence type="ECO:0000313" key="1">
    <source>
        <dbReference type="EMBL" id="MFB6490016.1"/>
    </source>
</evidence>
<dbReference type="Proteomes" id="UP000033636">
    <property type="component" value="Unassembled WGS sequence"/>
</dbReference>
<dbReference type="EMBL" id="JZWT02000004">
    <property type="protein sequence ID" value="MFB6490016.1"/>
    <property type="molecule type" value="Genomic_DNA"/>
</dbReference>
<name>A0ACC6UZD2_9CREN</name>